<reference evidence="4" key="1">
    <citation type="journal article" date="2019" name="Int. J. Syst. Evol. Microbiol.">
        <title>The Global Catalogue of Microorganisms (GCM) 10K type strain sequencing project: providing services to taxonomists for standard genome sequencing and annotation.</title>
        <authorList>
            <consortium name="The Broad Institute Genomics Platform"/>
            <consortium name="The Broad Institute Genome Sequencing Center for Infectious Disease"/>
            <person name="Wu L."/>
            <person name="Ma J."/>
        </authorList>
    </citation>
    <scope>NUCLEOTIDE SEQUENCE [LARGE SCALE GENOMIC DNA]</scope>
    <source>
        <strain evidence="4">JCM 18401</strain>
    </source>
</reference>
<protein>
    <submittedName>
        <fullName evidence="3">Chalcone isomerase family protein</fullName>
    </submittedName>
</protein>
<feature type="signal peptide" evidence="1">
    <location>
        <begin position="1"/>
        <end position="23"/>
    </location>
</feature>
<keyword evidence="3" id="KW-0413">Isomerase</keyword>
<proteinExistence type="predicted"/>
<dbReference type="Proteomes" id="UP001499988">
    <property type="component" value="Unassembled WGS sequence"/>
</dbReference>
<feature type="domain" description="Chalcone isomerase" evidence="2">
    <location>
        <begin position="80"/>
        <end position="182"/>
    </location>
</feature>
<feature type="chain" id="PRO_5045511137" evidence="1">
    <location>
        <begin position="24"/>
        <end position="184"/>
    </location>
</feature>
<keyword evidence="1" id="KW-0732">Signal</keyword>
<organism evidence="3 4">
    <name type="scientific">Ferrimonas pelagia</name>
    <dbReference type="NCBI Taxonomy" id="1177826"/>
    <lineage>
        <taxon>Bacteria</taxon>
        <taxon>Pseudomonadati</taxon>
        <taxon>Pseudomonadota</taxon>
        <taxon>Gammaproteobacteria</taxon>
        <taxon>Alteromonadales</taxon>
        <taxon>Ferrimonadaceae</taxon>
        <taxon>Ferrimonas</taxon>
    </lineage>
</organism>
<name>A0ABP9FD74_9GAMM</name>
<sequence>MKTVSSWLAGVALSLFLVLGVSANTQLDSPSTAGRSDAGHSWMQWPSVGQARLKWGFWTLYDSELRAPDGEFLGVERDVALVIHYRRNIDRAALLQATDKQWQHLGIDGERRQRWLARLAQLWPDVRKGDRLIFAIESGQGRFYLERTLLGTIDDPQLSQQFLQIWLSPDTAYPKLRRQLLGHS</sequence>
<evidence type="ECO:0000259" key="2">
    <source>
        <dbReference type="Pfam" id="PF16036"/>
    </source>
</evidence>
<dbReference type="Pfam" id="PF16036">
    <property type="entry name" value="Chalcone_3"/>
    <property type="match status" value="1"/>
</dbReference>
<keyword evidence="4" id="KW-1185">Reference proteome</keyword>
<evidence type="ECO:0000313" key="4">
    <source>
        <dbReference type="Proteomes" id="UP001499988"/>
    </source>
</evidence>
<evidence type="ECO:0000313" key="3">
    <source>
        <dbReference type="EMBL" id="GAA4898481.1"/>
    </source>
</evidence>
<dbReference type="GO" id="GO:0016853">
    <property type="term" value="F:isomerase activity"/>
    <property type="evidence" value="ECO:0007669"/>
    <property type="project" value="UniProtKB-KW"/>
</dbReference>
<gene>
    <name evidence="3" type="ORF">GCM10023333_34840</name>
</gene>
<dbReference type="InterPro" id="IPR016087">
    <property type="entry name" value="Chalcone_isomerase"/>
</dbReference>
<evidence type="ECO:0000256" key="1">
    <source>
        <dbReference type="SAM" id="SignalP"/>
    </source>
</evidence>
<accession>A0ABP9FD74</accession>
<comment type="caution">
    <text evidence="3">The sequence shown here is derived from an EMBL/GenBank/DDBJ whole genome shotgun (WGS) entry which is preliminary data.</text>
</comment>
<dbReference type="EMBL" id="BAABJZ010000100">
    <property type="protein sequence ID" value="GAA4898481.1"/>
    <property type="molecule type" value="Genomic_DNA"/>
</dbReference>
<dbReference type="RefSeq" id="WP_345336746.1">
    <property type="nucleotide sequence ID" value="NZ_BAABJZ010000100.1"/>
</dbReference>